<feature type="transmembrane region" description="Helical" evidence="1">
    <location>
        <begin position="202"/>
        <end position="218"/>
    </location>
</feature>
<feature type="transmembrane region" description="Helical" evidence="1">
    <location>
        <begin position="224"/>
        <end position="240"/>
    </location>
</feature>
<keyword evidence="1" id="KW-0472">Membrane</keyword>
<proteinExistence type="predicted"/>
<feature type="transmembrane region" description="Helical" evidence="1">
    <location>
        <begin position="12"/>
        <end position="29"/>
    </location>
</feature>
<gene>
    <name evidence="2" type="ORF">OXH18_12420</name>
</gene>
<organism evidence="2 3">
    <name type="scientific">Thermocoleostomius sinensis A174</name>
    <dbReference type="NCBI Taxonomy" id="2016057"/>
    <lineage>
        <taxon>Bacteria</taxon>
        <taxon>Bacillati</taxon>
        <taxon>Cyanobacteriota</taxon>
        <taxon>Cyanophyceae</taxon>
        <taxon>Oculatellales</taxon>
        <taxon>Oculatellaceae</taxon>
        <taxon>Thermocoleostomius</taxon>
    </lineage>
</organism>
<reference evidence="2" key="1">
    <citation type="submission" date="2022-12" db="EMBL/GenBank/DDBJ databases">
        <title>Polyphasic identification of a Novel Hot-Spring Cyanobacterium Ocullathermofonsia sinensis gen nov. sp. nov. and Genomic Insights on its Adaptations to the Thermal Habitat.</title>
        <authorList>
            <person name="Daroch M."/>
            <person name="Tang J."/>
            <person name="Jiang Y."/>
        </authorList>
    </citation>
    <scope>NUCLEOTIDE SEQUENCE</scope>
    <source>
        <strain evidence="2">PKUAC-SCTA174</strain>
    </source>
</reference>
<feature type="transmembrane region" description="Helical" evidence="1">
    <location>
        <begin position="247"/>
        <end position="265"/>
    </location>
</feature>
<evidence type="ECO:0000256" key="1">
    <source>
        <dbReference type="SAM" id="Phobius"/>
    </source>
</evidence>
<evidence type="ECO:0000313" key="2">
    <source>
        <dbReference type="EMBL" id="WAL62757.1"/>
    </source>
</evidence>
<feature type="transmembrane region" description="Helical" evidence="1">
    <location>
        <begin position="41"/>
        <end position="59"/>
    </location>
</feature>
<dbReference type="Proteomes" id="UP001163152">
    <property type="component" value="Chromosome"/>
</dbReference>
<evidence type="ECO:0008006" key="4">
    <source>
        <dbReference type="Google" id="ProtNLM"/>
    </source>
</evidence>
<protein>
    <recommendedName>
        <fullName evidence="4">O-antigen ligase family protein</fullName>
    </recommendedName>
</protein>
<feature type="transmembrane region" description="Helical" evidence="1">
    <location>
        <begin position="401"/>
        <end position="419"/>
    </location>
</feature>
<keyword evidence="3" id="KW-1185">Reference proteome</keyword>
<keyword evidence="1" id="KW-1133">Transmembrane helix</keyword>
<feature type="transmembrane region" description="Helical" evidence="1">
    <location>
        <begin position="97"/>
        <end position="121"/>
    </location>
</feature>
<keyword evidence="1" id="KW-0812">Transmembrane</keyword>
<evidence type="ECO:0000313" key="3">
    <source>
        <dbReference type="Proteomes" id="UP001163152"/>
    </source>
</evidence>
<sequence length="472" mass="52871">MVETQASKRERGQIANSILLLIAFATAFFPRILESMGVPSIINFLHFGVVPIASGIVLLQTRVRDKKQIASVQALIASLVFFFAIMLASALLNNAGFINVAMNFLLLAEAYVFLAAIVSIAPSPKSLDRFKNWILGFIALHVGLAFAQDYLIGIGQLSRGDLTDEDGVQGVFFLSNGGHVVGSFVSMAFGLYYFVSAKSVPIWIRVAVFAATFWQMLLADAKQVLMVFLGAWVLLILSRVKDPLKTLQYVILAALVFYAIFWFIFNVDHPIASAFAGWIRPEIYTPEGDATVLKLGPFRILPTFYTSSLNWFLGLGPGHTIGRLGGWMIRDYGYLLNPLGATSRPYGDAIWSTWRGHYLDSSFFSPLWGFAGIWGDLGLLGIVGYLGILYVAWQRFCLDDLSRFIILTIVVNGFIFTQLEEPAYMLSMTTLIGLRWHELHNQQRSQYYQQILDFNFRSLAQFQEQPSDREQV</sequence>
<dbReference type="RefSeq" id="WP_268613094.1">
    <property type="nucleotide sequence ID" value="NZ_CP113797.1"/>
</dbReference>
<dbReference type="KEGG" id="tsin:OXH18_12420"/>
<accession>A0A9E8ZJ88</accession>
<feature type="transmembrane region" description="Helical" evidence="1">
    <location>
        <begin position="172"/>
        <end position="195"/>
    </location>
</feature>
<feature type="transmembrane region" description="Helical" evidence="1">
    <location>
        <begin position="133"/>
        <end position="152"/>
    </location>
</feature>
<dbReference type="AlphaFoldDB" id="A0A9E8ZJ88"/>
<dbReference type="EMBL" id="CP113797">
    <property type="protein sequence ID" value="WAL62757.1"/>
    <property type="molecule type" value="Genomic_DNA"/>
</dbReference>
<feature type="transmembrane region" description="Helical" evidence="1">
    <location>
        <begin position="71"/>
        <end position="91"/>
    </location>
</feature>
<feature type="transmembrane region" description="Helical" evidence="1">
    <location>
        <begin position="367"/>
        <end position="389"/>
    </location>
</feature>
<name>A0A9E8ZJ88_9CYAN</name>